<proteinExistence type="inferred from homology"/>
<name>A0A3N9PDR0_9BACL</name>
<feature type="region of interest" description="Disordered" evidence="2">
    <location>
        <begin position="25"/>
        <end position="47"/>
    </location>
</feature>
<reference evidence="3 4" key="1">
    <citation type="submission" date="2018-11" db="EMBL/GenBank/DDBJ databases">
        <title>Genome sequence of strain 7197.</title>
        <authorList>
            <person name="Gao J."/>
            <person name="Sun J."/>
        </authorList>
    </citation>
    <scope>NUCLEOTIDE SEQUENCE [LARGE SCALE GENOMIC DNA]</scope>
    <source>
        <strain evidence="3 4">7197</strain>
    </source>
</reference>
<dbReference type="InterPro" id="IPR015946">
    <property type="entry name" value="KH_dom-like_a/b"/>
</dbReference>
<dbReference type="Pfam" id="PF02566">
    <property type="entry name" value="OsmC"/>
    <property type="match status" value="1"/>
</dbReference>
<accession>A0A3N9PDR0</accession>
<dbReference type="EMBL" id="RQPI01000001">
    <property type="protein sequence ID" value="RQW13114.1"/>
    <property type="molecule type" value="Genomic_DNA"/>
</dbReference>
<dbReference type="InterPro" id="IPR036102">
    <property type="entry name" value="OsmC/Ohrsf"/>
</dbReference>
<evidence type="ECO:0000256" key="1">
    <source>
        <dbReference type="ARBA" id="ARBA00007378"/>
    </source>
</evidence>
<comment type="similarity">
    <text evidence="1">Belongs to the OsmC/Ohr family.</text>
</comment>
<keyword evidence="4" id="KW-1185">Reference proteome</keyword>
<dbReference type="GO" id="GO:0006979">
    <property type="term" value="P:response to oxidative stress"/>
    <property type="evidence" value="ECO:0007669"/>
    <property type="project" value="InterPro"/>
</dbReference>
<dbReference type="PANTHER" id="PTHR33797">
    <property type="entry name" value="ORGANIC HYDROPEROXIDE RESISTANCE PROTEIN-LIKE"/>
    <property type="match status" value="1"/>
</dbReference>
<dbReference type="Gene3D" id="3.30.300.20">
    <property type="match status" value="1"/>
</dbReference>
<sequence>MMTIQQKWYETTVKAVGGRDGFVESSSPEFHQKISTPREMGGPGGEGTNPEQLFAAGYSACFDSALNLVARQKRIKIEGSEVTATVSFGKTEDGGFGIAVVLNILVKGVDYETAVSLAEGAHAVCPYSRATRGNIAVDINVIKEHSFGGGY</sequence>
<dbReference type="AlphaFoldDB" id="A0A3N9PDR0"/>
<dbReference type="RefSeq" id="WP_124693765.1">
    <property type="nucleotide sequence ID" value="NZ_JBHUFE010000016.1"/>
</dbReference>
<gene>
    <name evidence="3" type="ORF">EH198_01415</name>
</gene>
<dbReference type="OrthoDB" id="9797508at2"/>
<evidence type="ECO:0000313" key="4">
    <source>
        <dbReference type="Proteomes" id="UP000282529"/>
    </source>
</evidence>
<organism evidence="3 4">
    <name type="scientific">Paenibacillus rhizophilus</name>
    <dbReference type="NCBI Taxonomy" id="1850366"/>
    <lineage>
        <taxon>Bacteria</taxon>
        <taxon>Bacillati</taxon>
        <taxon>Bacillota</taxon>
        <taxon>Bacilli</taxon>
        <taxon>Bacillales</taxon>
        <taxon>Paenibacillaceae</taxon>
        <taxon>Paenibacillus</taxon>
    </lineage>
</organism>
<dbReference type="NCBIfam" id="TIGR03561">
    <property type="entry name" value="organ_hyd_perox"/>
    <property type="match status" value="1"/>
</dbReference>
<dbReference type="InterPro" id="IPR003718">
    <property type="entry name" value="OsmC/Ohr_fam"/>
</dbReference>
<dbReference type="Gene3D" id="2.20.25.10">
    <property type="match status" value="1"/>
</dbReference>
<dbReference type="Proteomes" id="UP000282529">
    <property type="component" value="Unassembled WGS sequence"/>
</dbReference>
<comment type="caution">
    <text evidence="3">The sequence shown here is derived from an EMBL/GenBank/DDBJ whole genome shotgun (WGS) entry which is preliminary data.</text>
</comment>
<dbReference type="SUPFAM" id="SSF82784">
    <property type="entry name" value="OsmC-like"/>
    <property type="match status" value="1"/>
</dbReference>
<feature type="compositionally biased region" description="Polar residues" evidence="2">
    <location>
        <begin position="25"/>
        <end position="35"/>
    </location>
</feature>
<dbReference type="PANTHER" id="PTHR33797:SF2">
    <property type="entry name" value="ORGANIC HYDROPEROXIDE RESISTANCE PROTEIN-LIKE"/>
    <property type="match status" value="1"/>
</dbReference>
<dbReference type="InterPro" id="IPR019953">
    <property type="entry name" value="OHR"/>
</dbReference>
<evidence type="ECO:0000256" key="2">
    <source>
        <dbReference type="SAM" id="MobiDB-lite"/>
    </source>
</evidence>
<evidence type="ECO:0000313" key="3">
    <source>
        <dbReference type="EMBL" id="RQW13114.1"/>
    </source>
</evidence>
<protein>
    <submittedName>
        <fullName evidence="3">Organic hydroperoxide resistance protein</fullName>
    </submittedName>
</protein>